<protein>
    <submittedName>
        <fullName evidence="2">Uncharacterized protein</fullName>
    </submittedName>
</protein>
<evidence type="ECO:0000256" key="1">
    <source>
        <dbReference type="SAM" id="MobiDB-lite"/>
    </source>
</evidence>
<reference evidence="2 3" key="1">
    <citation type="submission" date="2015-04" db="EMBL/GenBank/DDBJ databases">
        <title>Complete genome sequence of Schizopora paradoxa KUC8140, a cosmopolitan wood degrader in East Asia.</title>
        <authorList>
            <consortium name="DOE Joint Genome Institute"/>
            <person name="Min B."/>
            <person name="Park H."/>
            <person name="Jang Y."/>
            <person name="Kim J.-J."/>
            <person name="Kim K.H."/>
            <person name="Pangilinan J."/>
            <person name="Lipzen A."/>
            <person name="Riley R."/>
            <person name="Grigoriev I.V."/>
            <person name="Spatafora J.W."/>
            <person name="Choi I.-G."/>
        </authorList>
    </citation>
    <scope>NUCLEOTIDE SEQUENCE [LARGE SCALE GENOMIC DNA]</scope>
    <source>
        <strain evidence="2 3">KUC8140</strain>
    </source>
</reference>
<sequence>MLQHRMCLTPPTCPFSFCFRHRESSKVCSPTRSQHHAFPCLLFTSSVFWFRSPISPTLSHAVLLAGFHSSNLRVVQQLAASPRDISRLVSPDEDVKMQERRKIPSERGKQHAIQSSKQDHGTTA</sequence>
<evidence type="ECO:0000313" key="2">
    <source>
        <dbReference type="EMBL" id="KLO14010.1"/>
    </source>
</evidence>
<feature type="region of interest" description="Disordered" evidence="1">
    <location>
        <begin position="89"/>
        <end position="124"/>
    </location>
</feature>
<organism evidence="2 3">
    <name type="scientific">Schizopora paradoxa</name>
    <dbReference type="NCBI Taxonomy" id="27342"/>
    <lineage>
        <taxon>Eukaryota</taxon>
        <taxon>Fungi</taxon>
        <taxon>Dikarya</taxon>
        <taxon>Basidiomycota</taxon>
        <taxon>Agaricomycotina</taxon>
        <taxon>Agaricomycetes</taxon>
        <taxon>Hymenochaetales</taxon>
        <taxon>Schizoporaceae</taxon>
        <taxon>Schizopora</taxon>
    </lineage>
</organism>
<dbReference type="EMBL" id="KQ085950">
    <property type="protein sequence ID" value="KLO14010.1"/>
    <property type="molecule type" value="Genomic_DNA"/>
</dbReference>
<evidence type="ECO:0000313" key="3">
    <source>
        <dbReference type="Proteomes" id="UP000053477"/>
    </source>
</evidence>
<gene>
    <name evidence="2" type="ORF">SCHPADRAFT_334959</name>
</gene>
<feature type="compositionally biased region" description="Basic and acidic residues" evidence="1">
    <location>
        <begin position="93"/>
        <end position="109"/>
    </location>
</feature>
<dbReference type="Proteomes" id="UP000053477">
    <property type="component" value="Unassembled WGS sequence"/>
</dbReference>
<dbReference type="InParanoid" id="A0A0H2RPX9"/>
<dbReference type="AlphaFoldDB" id="A0A0H2RPX9"/>
<accession>A0A0H2RPX9</accession>
<proteinExistence type="predicted"/>
<keyword evidence="3" id="KW-1185">Reference proteome</keyword>
<name>A0A0H2RPX9_9AGAM</name>